<evidence type="ECO:0000256" key="15">
    <source>
        <dbReference type="ARBA" id="ARBA00030679"/>
    </source>
</evidence>
<comment type="caution">
    <text evidence="20">The sequence shown here is derived from an EMBL/GenBank/DDBJ whole genome shotgun (WGS) entry which is preliminary data.</text>
</comment>
<keyword evidence="7" id="KW-0328">Glycosyltransferase</keyword>
<dbReference type="RefSeq" id="WP_058370947.1">
    <property type="nucleotide sequence ID" value="NZ_LNTB01000001.1"/>
</dbReference>
<evidence type="ECO:0000256" key="5">
    <source>
        <dbReference type="ARBA" id="ARBA00010810"/>
    </source>
</evidence>
<evidence type="ECO:0000256" key="9">
    <source>
        <dbReference type="ARBA" id="ARBA00022692"/>
    </source>
</evidence>
<dbReference type="STRING" id="2309.CF15_05825"/>
<name>A0A0V8RW17_PYROC</name>
<dbReference type="GO" id="GO:0016020">
    <property type="term" value="C:membrane"/>
    <property type="evidence" value="ECO:0007669"/>
    <property type="project" value="InterPro"/>
</dbReference>
<dbReference type="InterPro" id="IPR048307">
    <property type="entry name" value="STT3_N"/>
</dbReference>
<feature type="transmembrane region" description="Helical" evidence="17">
    <location>
        <begin position="143"/>
        <end position="163"/>
    </location>
</feature>
<feature type="transmembrane region" description="Helical" evidence="17">
    <location>
        <begin position="170"/>
        <end position="191"/>
    </location>
</feature>
<feature type="domain" description="STT3/PglB/AglB core" evidence="19">
    <location>
        <begin position="548"/>
        <end position="600"/>
    </location>
</feature>
<comment type="similarity">
    <text evidence="5">Belongs to the STT3 family.</text>
</comment>
<accession>A0A0V8RW17</accession>
<dbReference type="PANTHER" id="PTHR13872:SF1">
    <property type="entry name" value="DOLICHYL-DIPHOSPHOOLIGOSACCHARIDE--PROTEIN GLYCOSYLTRANSFERASE SUBUNIT STT3B"/>
    <property type="match status" value="1"/>
</dbReference>
<feature type="transmembrane region" description="Helical" evidence="17">
    <location>
        <begin position="486"/>
        <end position="508"/>
    </location>
</feature>
<evidence type="ECO:0000256" key="3">
    <source>
        <dbReference type="ARBA" id="ARBA00004127"/>
    </source>
</evidence>
<evidence type="ECO:0000256" key="7">
    <source>
        <dbReference type="ARBA" id="ARBA00022676"/>
    </source>
</evidence>
<keyword evidence="12 17" id="KW-1133">Transmembrane helix</keyword>
<evidence type="ECO:0000256" key="13">
    <source>
        <dbReference type="ARBA" id="ARBA00023136"/>
    </source>
</evidence>
<dbReference type="AlphaFoldDB" id="A0A0V8RW17"/>
<protein>
    <recommendedName>
        <fullName evidence="6">dolichyl-phosphooligosaccharide-protein glycotransferase</fullName>
        <ecNumber evidence="6">2.4.99.21</ecNumber>
    </recommendedName>
    <alternativeName>
        <fullName evidence="15">Oligosaccharyl transferase</fullName>
    </alternativeName>
</protein>
<evidence type="ECO:0000256" key="10">
    <source>
        <dbReference type="ARBA" id="ARBA00022723"/>
    </source>
</evidence>
<feature type="transmembrane region" description="Helical" evidence="17">
    <location>
        <begin position="391"/>
        <end position="415"/>
    </location>
</feature>
<gene>
    <name evidence="20" type="ORF">CF15_05825</name>
</gene>
<keyword evidence="14" id="KW-0464">Manganese</keyword>
<evidence type="ECO:0000256" key="6">
    <source>
        <dbReference type="ARBA" id="ARBA00012602"/>
    </source>
</evidence>
<evidence type="ECO:0000256" key="16">
    <source>
        <dbReference type="ARBA" id="ARBA00034066"/>
    </source>
</evidence>
<evidence type="ECO:0000313" key="20">
    <source>
        <dbReference type="EMBL" id="KSW12267.1"/>
    </source>
</evidence>
<comment type="cofactor">
    <cofactor evidence="1">
        <name>Mn(2+)</name>
        <dbReference type="ChEBI" id="CHEBI:29035"/>
    </cofactor>
</comment>
<keyword evidence="9 17" id="KW-0812">Transmembrane</keyword>
<feature type="transmembrane region" description="Helical" evidence="17">
    <location>
        <begin position="330"/>
        <end position="352"/>
    </location>
</feature>
<evidence type="ECO:0000259" key="18">
    <source>
        <dbReference type="Pfam" id="PF02516"/>
    </source>
</evidence>
<feature type="transmembrane region" description="Helical" evidence="17">
    <location>
        <begin position="197"/>
        <end position="215"/>
    </location>
</feature>
<evidence type="ECO:0000259" key="19">
    <source>
        <dbReference type="Pfam" id="PF21436"/>
    </source>
</evidence>
<evidence type="ECO:0000313" key="21">
    <source>
        <dbReference type="Proteomes" id="UP000053352"/>
    </source>
</evidence>
<keyword evidence="11" id="KW-0460">Magnesium</keyword>
<dbReference type="GO" id="GO:0046872">
    <property type="term" value="F:metal ion binding"/>
    <property type="evidence" value="ECO:0007669"/>
    <property type="project" value="UniProtKB-KW"/>
</dbReference>
<dbReference type="EMBL" id="LNTB01000001">
    <property type="protein sequence ID" value="KSW12267.1"/>
    <property type="molecule type" value="Genomic_DNA"/>
</dbReference>
<keyword evidence="10" id="KW-0479">Metal-binding</keyword>
<dbReference type="InterPro" id="IPR003674">
    <property type="entry name" value="Oligo_trans_STT3"/>
</dbReference>
<evidence type="ECO:0000256" key="2">
    <source>
        <dbReference type="ARBA" id="ARBA00001946"/>
    </source>
</evidence>
<dbReference type="EC" id="2.4.99.21" evidence="6"/>
<evidence type="ECO:0000256" key="17">
    <source>
        <dbReference type="SAM" id="Phobius"/>
    </source>
</evidence>
<feature type="transmembrane region" description="Helical" evidence="17">
    <location>
        <begin position="435"/>
        <end position="465"/>
    </location>
</feature>
<dbReference type="Pfam" id="PF02516">
    <property type="entry name" value="STT3"/>
    <property type="match status" value="1"/>
</dbReference>
<organism evidence="20 21">
    <name type="scientific">Pyrodictium occultum</name>
    <dbReference type="NCBI Taxonomy" id="2309"/>
    <lineage>
        <taxon>Archaea</taxon>
        <taxon>Thermoproteota</taxon>
        <taxon>Thermoprotei</taxon>
        <taxon>Desulfurococcales</taxon>
        <taxon>Pyrodictiaceae</taxon>
        <taxon>Pyrodictium</taxon>
    </lineage>
</organism>
<sequence length="757" mass="83125">MAKAVRGAGKAERREPLLSRLFGNRVFLAVAAASIVALLTILAFYIRALPYQNYNLIYHRALSLGPGDKAKFAFIDANDPWIEYWLASYLRSHGIGSWTRLTTDNPDTHIFWYPWGRDFSHDEFPFIPVVGALAPGGLDTARWISLIPPIFGALMVPIAYIYIRRFYGELAGLTAALLLAILPASCSRTFAGFVEKTGIAMPFFIAGLALYSEALRRRSLPVAFAAGIAMGFIGFIWGGYAIAAILIAITSLLAPTAVEWRHAPAIARAGVAVGIGFLAILAVASRYGPASIKYGEAVLLGTLIPYIVVELLEIAGRRKVHGVAWRRPEAIYRIVAIALLVLGIAAAPALGVRGRALFAMAWPLRLAGEIHLSRLAETVAEHSSPLMSRGLFLTFVREGNIAALLAPVASLYLLYRSLRRREPEHLPLSLAALGLYYAVLGMLYFLQASSVVGILSVAALVGMLAPSGRSVPKRLARSKRLERSSYELRLAATIILVIIVLAAAVVGAKTAYAMMRSHIASITGYSVNVQQYDWLHMLKEIENATSKDTVIVAWWDYGYWISVGAHRPTLADGATTNATQIRLLAEFFTSTSEDEAVNILKALHLKPGKTLIFVHDNALYDPATGSLVYSIDARLPSIDIAKSWAMLHIAGKDEQGFEVGNSKYRQTLIYKMFASAPYHFDKVGEIYPQNLIHVKGKRITSVELFGEKTSPYSFKHFKPYRVILGLYMDSRGRPLAFAAGGHTYYFVQVLILYEWAG</sequence>
<keyword evidence="21" id="KW-1185">Reference proteome</keyword>
<evidence type="ECO:0000256" key="12">
    <source>
        <dbReference type="ARBA" id="ARBA00022989"/>
    </source>
</evidence>
<comment type="subcellular location">
    <subcellularLocation>
        <location evidence="3">Endomembrane system</location>
        <topology evidence="3">Multi-pass membrane protein</topology>
    </subcellularLocation>
</comment>
<feature type="transmembrane region" description="Helical" evidence="17">
    <location>
        <begin position="222"/>
        <end position="253"/>
    </location>
</feature>
<dbReference type="PANTHER" id="PTHR13872">
    <property type="entry name" value="DOLICHYL-DIPHOSPHOOLIGOSACCHARIDE--PROTEIN GLYCOSYLTRANSFERASE SUBUNIT"/>
    <property type="match status" value="1"/>
</dbReference>
<reference evidence="20 21" key="1">
    <citation type="submission" date="2015-11" db="EMBL/GenBank/DDBJ databases">
        <title>Genome sequence of Pyrodictium occultum PL-19, a marine hyperthermophilic archaeon isolated from Volcano, Italy.</title>
        <authorList>
            <person name="Utturkar S."/>
            <person name="Huber H."/>
            <person name="Leptihn S."/>
            <person name="Brown S."/>
            <person name="Stetter K.O."/>
            <person name="Podar M."/>
        </authorList>
    </citation>
    <scope>NUCLEOTIDE SEQUENCE [LARGE SCALE GENOMIC DNA]</scope>
    <source>
        <strain evidence="20 21">PL-19</strain>
    </source>
</reference>
<comment type="catalytic activity">
    <reaction evidence="16">
        <text>an archaeal dolichyl phosphooligosaccharide + [protein]-L-asparagine = an archaeal dolichyl phosphate + a glycoprotein with the oligosaccharide chain attached by N-beta-D-glycosyl linkage to a protein L-asparagine.</text>
        <dbReference type="EC" id="2.4.99.21"/>
    </reaction>
</comment>
<comment type="cofactor">
    <cofactor evidence="2">
        <name>Mg(2+)</name>
        <dbReference type="ChEBI" id="CHEBI:18420"/>
    </cofactor>
</comment>
<evidence type="ECO:0000256" key="8">
    <source>
        <dbReference type="ARBA" id="ARBA00022679"/>
    </source>
</evidence>
<evidence type="ECO:0000256" key="4">
    <source>
        <dbReference type="ARBA" id="ARBA00004922"/>
    </source>
</evidence>
<feature type="transmembrane region" description="Helical" evidence="17">
    <location>
        <begin position="265"/>
        <end position="285"/>
    </location>
</feature>
<dbReference type="GO" id="GO:0012505">
    <property type="term" value="C:endomembrane system"/>
    <property type="evidence" value="ECO:0007669"/>
    <property type="project" value="UniProtKB-SubCell"/>
</dbReference>
<dbReference type="OrthoDB" id="12184at2157"/>
<feature type="domain" description="Oligosaccharyl transferase STT3 N-terminal" evidence="18">
    <location>
        <begin position="74"/>
        <end position="283"/>
    </location>
</feature>
<keyword evidence="8" id="KW-0808">Transferase</keyword>
<dbReference type="GO" id="GO:0004576">
    <property type="term" value="F:oligosaccharyl transferase activity"/>
    <property type="evidence" value="ECO:0007669"/>
    <property type="project" value="InterPro"/>
</dbReference>
<comment type="pathway">
    <text evidence="4">Protein modification; protein glycosylation.</text>
</comment>
<dbReference type="Pfam" id="PF21436">
    <property type="entry name" value="STT3-PglB_core"/>
    <property type="match status" value="1"/>
</dbReference>
<dbReference type="UniPathway" id="UPA00378"/>
<dbReference type="Gene3D" id="3.40.50.12610">
    <property type="match status" value="1"/>
</dbReference>
<evidence type="ECO:0000256" key="11">
    <source>
        <dbReference type="ARBA" id="ARBA00022842"/>
    </source>
</evidence>
<dbReference type="InterPro" id="IPR048999">
    <property type="entry name" value="STT3-PglB_core"/>
</dbReference>
<proteinExistence type="inferred from homology"/>
<keyword evidence="13 17" id="KW-0472">Membrane</keyword>
<evidence type="ECO:0000256" key="14">
    <source>
        <dbReference type="ARBA" id="ARBA00023211"/>
    </source>
</evidence>
<evidence type="ECO:0000256" key="1">
    <source>
        <dbReference type="ARBA" id="ARBA00001936"/>
    </source>
</evidence>
<dbReference type="Proteomes" id="UP000053352">
    <property type="component" value="Unassembled WGS sequence"/>
</dbReference>
<feature type="transmembrane region" description="Helical" evidence="17">
    <location>
        <begin position="21"/>
        <end position="46"/>
    </location>
</feature>